<sequence length="59" mass="6263">MEAATQDINKAAMESGCLLIFPDGMARLAAPSSASSEERSNVVMTDMKEKRDAAAPTMD</sequence>
<dbReference type="Proteomes" id="UP000324222">
    <property type="component" value="Unassembled WGS sequence"/>
</dbReference>
<evidence type="ECO:0000256" key="1">
    <source>
        <dbReference type="SAM" id="MobiDB-lite"/>
    </source>
</evidence>
<gene>
    <name evidence="2" type="ORF">E2C01_060349</name>
</gene>
<proteinExistence type="predicted"/>
<protein>
    <submittedName>
        <fullName evidence="2">Uncharacterized protein</fullName>
    </submittedName>
</protein>
<reference evidence="2 3" key="1">
    <citation type="submission" date="2019-05" db="EMBL/GenBank/DDBJ databases">
        <title>Another draft genome of Portunus trituberculatus and its Hox gene families provides insights of decapod evolution.</title>
        <authorList>
            <person name="Jeong J.-H."/>
            <person name="Song I."/>
            <person name="Kim S."/>
            <person name="Choi T."/>
            <person name="Kim D."/>
            <person name="Ryu S."/>
            <person name="Kim W."/>
        </authorList>
    </citation>
    <scope>NUCLEOTIDE SEQUENCE [LARGE SCALE GENOMIC DNA]</scope>
    <source>
        <tissue evidence="2">Muscle</tissue>
    </source>
</reference>
<comment type="caution">
    <text evidence="2">The sequence shown here is derived from an EMBL/GenBank/DDBJ whole genome shotgun (WGS) entry which is preliminary data.</text>
</comment>
<keyword evidence="3" id="KW-1185">Reference proteome</keyword>
<name>A0A5B7H7S7_PORTR</name>
<dbReference type="EMBL" id="VSRR010024438">
    <property type="protein sequence ID" value="MPC66203.1"/>
    <property type="molecule type" value="Genomic_DNA"/>
</dbReference>
<accession>A0A5B7H7S7</accession>
<dbReference type="AlphaFoldDB" id="A0A5B7H7S7"/>
<organism evidence="2 3">
    <name type="scientific">Portunus trituberculatus</name>
    <name type="common">Swimming crab</name>
    <name type="synonym">Neptunus trituberculatus</name>
    <dbReference type="NCBI Taxonomy" id="210409"/>
    <lineage>
        <taxon>Eukaryota</taxon>
        <taxon>Metazoa</taxon>
        <taxon>Ecdysozoa</taxon>
        <taxon>Arthropoda</taxon>
        <taxon>Crustacea</taxon>
        <taxon>Multicrustacea</taxon>
        <taxon>Malacostraca</taxon>
        <taxon>Eumalacostraca</taxon>
        <taxon>Eucarida</taxon>
        <taxon>Decapoda</taxon>
        <taxon>Pleocyemata</taxon>
        <taxon>Brachyura</taxon>
        <taxon>Eubrachyura</taxon>
        <taxon>Portunoidea</taxon>
        <taxon>Portunidae</taxon>
        <taxon>Portuninae</taxon>
        <taxon>Portunus</taxon>
    </lineage>
</organism>
<evidence type="ECO:0000313" key="3">
    <source>
        <dbReference type="Proteomes" id="UP000324222"/>
    </source>
</evidence>
<feature type="compositionally biased region" description="Basic and acidic residues" evidence="1">
    <location>
        <begin position="36"/>
        <end position="53"/>
    </location>
</feature>
<feature type="region of interest" description="Disordered" evidence="1">
    <location>
        <begin position="31"/>
        <end position="59"/>
    </location>
</feature>
<evidence type="ECO:0000313" key="2">
    <source>
        <dbReference type="EMBL" id="MPC66203.1"/>
    </source>
</evidence>